<comment type="caution">
    <text evidence="1">The sequence shown here is derived from an EMBL/GenBank/DDBJ whole genome shotgun (WGS) entry which is preliminary data.</text>
</comment>
<sequence>MIVTAVPGPTLLPFGVLVIIGAEGAEFITEKGISLQSEYAPNESLALTFTVYEPAA</sequence>
<protein>
    <submittedName>
        <fullName evidence="1">Uncharacterized protein</fullName>
    </submittedName>
</protein>
<dbReference type="AlphaFoldDB" id="A0A645FG19"/>
<gene>
    <name evidence="1" type="ORF">SDC9_159750</name>
</gene>
<evidence type="ECO:0000313" key="1">
    <source>
        <dbReference type="EMBL" id="MPN12432.1"/>
    </source>
</evidence>
<dbReference type="EMBL" id="VSSQ01058777">
    <property type="protein sequence ID" value="MPN12432.1"/>
    <property type="molecule type" value="Genomic_DNA"/>
</dbReference>
<reference evidence="1" key="1">
    <citation type="submission" date="2019-08" db="EMBL/GenBank/DDBJ databases">
        <authorList>
            <person name="Kucharzyk K."/>
            <person name="Murdoch R.W."/>
            <person name="Higgins S."/>
            <person name="Loffler F."/>
        </authorList>
    </citation>
    <scope>NUCLEOTIDE SEQUENCE</scope>
</reference>
<name>A0A645FG19_9ZZZZ</name>
<proteinExistence type="predicted"/>
<accession>A0A645FG19</accession>
<organism evidence="1">
    <name type="scientific">bioreactor metagenome</name>
    <dbReference type="NCBI Taxonomy" id="1076179"/>
    <lineage>
        <taxon>unclassified sequences</taxon>
        <taxon>metagenomes</taxon>
        <taxon>ecological metagenomes</taxon>
    </lineage>
</organism>